<dbReference type="Gene3D" id="3.10.330.10">
    <property type="match status" value="1"/>
</dbReference>
<dbReference type="InterPro" id="IPR015342">
    <property type="entry name" value="PEX1-N_C-lobe"/>
</dbReference>
<comment type="subcellular location">
    <subcellularLocation>
        <location evidence="1">Membrane</location>
    </subcellularLocation>
</comment>
<keyword evidence="9" id="KW-0472">Membrane</keyword>
<evidence type="ECO:0000256" key="2">
    <source>
        <dbReference type="ARBA" id="ARBA00006914"/>
    </source>
</evidence>
<accession>A0A0D9XAS8</accession>
<dbReference type="PANTHER" id="PTHR23077">
    <property type="entry name" value="AAA-FAMILY ATPASE"/>
    <property type="match status" value="1"/>
</dbReference>
<dbReference type="GO" id="GO:0005524">
    <property type="term" value="F:ATP binding"/>
    <property type="evidence" value="ECO:0007669"/>
    <property type="project" value="UniProtKB-KW"/>
</dbReference>
<evidence type="ECO:0000256" key="3">
    <source>
        <dbReference type="ARBA" id="ARBA00022448"/>
    </source>
</evidence>
<keyword evidence="5" id="KW-0547">Nucleotide-binding</keyword>
<keyword evidence="7" id="KW-0067">ATP-binding</keyword>
<dbReference type="AlphaFoldDB" id="A0A0D9XAS8"/>
<dbReference type="Pfam" id="PF09262">
    <property type="entry name" value="PEX-1N"/>
    <property type="match status" value="1"/>
</dbReference>
<evidence type="ECO:0000256" key="4">
    <source>
        <dbReference type="ARBA" id="ARBA00022593"/>
    </source>
</evidence>
<dbReference type="STRING" id="77586.A0A0D9XAS8"/>
<evidence type="ECO:0000256" key="5">
    <source>
        <dbReference type="ARBA" id="ARBA00022741"/>
    </source>
</evidence>
<feature type="region of interest" description="Disordered" evidence="13">
    <location>
        <begin position="1076"/>
        <end position="1099"/>
    </location>
</feature>
<dbReference type="InterPro" id="IPR027417">
    <property type="entry name" value="P-loop_NTPase"/>
</dbReference>
<dbReference type="InterPro" id="IPR029067">
    <property type="entry name" value="CDC48_domain_2-like_sf"/>
</dbReference>
<evidence type="ECO:0000256" key="1">
    <source>
        <dbReference type="ARBA" id="ARBA00004370"/>
    </source>
</evidence>
<feature type="compositionally biased region" description="Basic residues" evidence="13">
    <location>
        <begin position="1089"/>
        <end position="1099"/>
    </location>
</feature>
<dbReference type="Pfam" id="PF00004">
    <property type="entry name" value="AAA"/>
    <property type="match status" value="2"/>
</dbReference>
<feature type="domain" description="AAA+ ATPase" evidence="14">
    <location>
        <begin position="837"/>
        <end position="973"/>
    </location>
</feature>
<evidence type="ECO:0000256" key="12">
    <source>
        <dbReference type="ARBA" id="ARBA00048778"/>
    </source>
</evidence>
<dbReference type="GO" id="GO:0006635">
    <property type="term" value="P:fatty acid beta-oxidation"/>
    <property type="evidence" value="ECO:0007669"/>
    <property type="project" value="EnsemblPlants"/>
</dbReference>
<organism evidence="15 16">
    <name type="scientific">Leersia perrieri</name>
    <dbReference type="NCBI Taxonomy" id="77586"/>
    <lineage>
        <taxon>Eukaryota</taxon>
        <taxon>Viridiplantae</taxon>
        <taxon>Streptophyta</taxon>
        <taxon>Embryophyta</taxon>
        <taxon>Tracheophyta</taxon>
        <taxon>Spermatophyta</taxon>
        <taxon>Magnoliopsida</taxon>
        <taxon>Liliopsida</taxon>
        <taxon>Poales</taxon>
        <taxon>Poaceae</taxon>
        <taxon>BOP clade</taxon>
        <taxon>Oryzoideae</taxon>
        <taxon>Oryzeae</taxon>
        <taxon>Oryzinae</taxon>
        <taxon>Leersia</taxon>
    </lineage>
</organism>
<proteinExistence type="inferred from homology"/>
<dbReference type="HOGENOM" id="CLU_000688_1_1_1"/>
<evidence type="ECO:0000256" key="8">
    <source>
        <dbReference type="ARBA" id="ARBA00022927"/>
    </source>
</evidence>
<evidence type="ECO:0000256" key="9">
    <source>
        <dbReference type="ARBA" id="ARBA00023136"/>
    </source>
</evidence>
<keyword evidence="8" id="KW-0653">Protein transport</keyword>
<reference evidence="16" key="2">
    <citation type="submission" date="2013-12" db="EMBL/GenBank/DDBJ databases">
        <authorList>
            <person name="Yu Y."/>
            <person name="Lee S."/>
            <person name="de Baynast K."/>
            <person name="Wissotski M."/>
            <person name="Liu L."/>
            <person name="Talag J."/>
            <person name="Goicoechea J."/>
            <person name="Angelova A."/>
            <person name="Jetty R."/>
            <person name="Kudrna D."/>
            <person name="Golser W."/>
            <person name="Rivera L."/>
            <person name="Zhang J."/>
            <person name="Wing R."/>
        </authorList>
    </citation>
    <scope>NUCLEOTIDE SEQUENCE</scope>
</reference>
<evidence type="ECO:0000256" key="7">
    <source>
        <dbReference type="ARBA" id="ARBA00022840"/>
    </source>
</evidence>
<comment type="similarity">
    <text evidence="2">Belongs to the AAA ATPase family.</text>
</comment>
<reference evidence="15 16" key="1">
    <citation type="submission" date="2012-08" db="EMBL/GenBank/DDBJ databases">
        <title>Oryza genome evolution.</title>
        <authorList>
            <person name="Wing R.A."/>
        </authorList>
    </citation>
    <scope>NUCLEOTIDE SEQUENCE</scope>
</reference>
<dbReference type="PANTHER" id="PTHR23077:SF12">
    <property type="entry name" value="PEROXISOMAL ATPASE PEX1"/>
    <property type="match status" value="1"/>
</dbReference>
<dbReference type="Pfam" id="PF17862">
    <property type="entry name" value="AAA_lid_3"/>
    <property type="match status" value="1"/>
</dbReference>
<dbReference type="InterPro" id="IPR041569">
    <property type="entry name" value="AAA_lid_3"/>
</dbReference>
<dbReference type="PROSITE" id="PS00674">
    <property type="entry name" value="AAA"/>
    <property type="match status" value="1"/>
</dbReference>
<dbReference type="InterPro" id="IPR003593">
    <property type="entry name" value="AAA+_ATPase"/>
</dbReference>
<dbReference type="Gene3D" id="1.10.8.60">
    <property type="match status" value="2"/>
</dbReference>
<feature type="domain" description="AAA+ ATPase" evidence="14">
    <location>
        <begin position="549"/>
        <end position="702"/>
    </location>
</feature>
<evidence type="ECO:0000313" key="16">
    <source>
        <dbReference type="Proteomes" id="UP000032180"/>
    </source>
</evidence>
<comment type="catalytic activity">
    <reaction evidence="12">
        <text>ATP + H2O = ADP + phosphate + H(+)</text>
        <dbReference type="Rhea" id="RHEA:13065"/>
        <dbReference type="ChEBI" id="CHEBI:15377"/>
        <dbReference type="ChEBI" id="CHEBI:15378"/>
        <dbReference type="ChEBI" id="CHEBI:30616"/>
        <dbReference type="ChEBI" id="CHEBI:43474"/>
        <dbReference type="ChEBI" id="CHEBI:456216"/>
    </reaction>
    <physiologicalReaction direction="left-to-right" evidence="12">
        <dbReference type="Rhea" id="RHEA:13066"/>
    </physiologicalReaction>
</comment>
<sequence>MSGAGGGMEVEVRVVGGARSCFAALPLHLIHALTRTSASGDLPPVLALDLRAAATGARWSLAWSGAASRSQAIEVAQELAECISLPDGTIAQLSVARSLAKADSVCIEPFSEDDWEILESRADLAEETILTQVGVVYEGMKFPLWLDGHNIVKFVVISSSPKKSVVQLVPGTEVAVAPKKRKAKESSNQDVQKQGAVKEEAKTKALLRVQAADKKYVDKFKYKGVELGVILSYAVLIHPDTAGRASSLCNLQLVTISSKSSPKGPAKKGKEVTQKKGAIVPKERAREVVVYILFSDSVSEGHVMLPHSIRHYIRVYVKKFSADVKNDQPIVTISPLRFKMHEKVVHDGSQLGSQEASIWRKTSIPSENGDSFQEAHFGINDEILSKDIDITSESIAEHKVLIKQWLVGQLKEMALHAGSSEISSVVLPTKVLLHFEAVDQKQNRGVQFLYLLKVAFENSSYNNSQGNARLAWSTQTDDLENLELNFGRLELGEPESFDSIVDDGFSNGFKLTPSSLGWRENAMSDVTKRLSVLLSSTRLRLFSRLKLPFPGHVLVHGPRGSGKTALTRAAAKYFEDHKEILAHVIYMDCSKLALGKANDTKQTIEDSISEALLHAPSIIIFDDLDNVVSVSSDPQVPQSSSSSDSIVRYLADIMDEYKDKTQNACGYGPVALMASVQSLQSLPQDLTSSGRFDFHVELPVLAVPEREALLIQQVEERELQCSKEVLSEIASKCDGYDAYDLDILVDRAVHAAASRFVLPSNAYLNCTEPTLVKEDFLKAMHNFLPVAMRDLSKYAPDDNEGGWEDVGGLNEAVTIIKETLELPSRYPNIFTKAPVRLRSNILLYGPPGCGKTHIVRAAAAACSLRFISVKGPELLNKYIGSSEQSVRDFFAKAAAAAPCLLFFDEFDSIAPQRGTQSAGVSDRVVNQFLTELDGVESLTGVFVFAATSKPQFIDAALLRPGRFDRLIFCDFPGWHERLEILKVHSRNVSLASDASLEDVASLTEGFTGADLAAILTDAGLAAVHEVLENINDDDAGSEPCISKDLLMSVVRKARPSTSADKKRQYDMEFGEFVSSRKSLSMKARESKGKKMHKARKGQN</sequence>
<evidence type="ECO:0000256" key="10">
    <source>
        <dbReference type="ARBA" id="ARBA00032509"/>
    </source>
</evidence>
<evidence type="ECO:0000313" key="15">
    <source>
        <dbReference type="EnsemblPlants" id="LPERR08G20060.1"/>
    </source>
</evidence>
<dbReference type="InterPro" id="IPR050168">
    <property type="entry name" value="AAA_ATPase_domain"/>
</dbReference>
<dbReference type="Proteomes" id="UP000032180">
    <property type="component" value="Chromosome 8"/>
</dbReference>
<evidence type="ECO:0000259" key="14">
    <source>
        <dbReference type="SMART" id="SM00382"/>
    </source>
</evidence>
<keyword evidence="3" id="KW-0813">Transport</keyword>
<dbReference type="InterPro" id="IPR003960">
    <property type="entry name" value="ATPase_AAA_CS"/>
</dbReference>
<dbReference type="GO" id="GO:0005778">
    <property type="term" value="C:peroxisomal membrane"/>
    <property type="evidence" value="ECO:0007669"/>
    <property type="project" value="TreeGrafter"/>
</dbReference>
<keyword evidence="6" id="KW-0378">Hydrolase</keyword>
<evidence type="ECO:0000256" key="13">
    <source>
        <dbReference type="SAM" id="MobiDB-lite"/>
    </source>
</evidence>
<name>A0A0D9XAS8_9ORYZ</name>
<reference evidence="15" key="3">
    <citation type="submission" date="2015-04" db="UniProtKB">
        <authorList>
            <consortium name="EnsemblPlants"/>
        </authorList>
    </citation>
    <scope>IDENTIFICATION</scope>
</reference>
<keyword evidence="16" id="KW-1185">Reference proteome</keyword>
<evidence type="ECO:0000256" key="11">
    <source>
        <dbReference type="ARBA" id="ARBA00034532"/>
    </source>
</evidence>
<dbReference type="SUPFAM" id="SSF52540">
    <property type="entry name" value="P-loop containing nucleoside triphosphate hydrolases"/>
    <property type="match status" value="2"/>
</dbReference>
<dbReference type="GO" id="GO:0016558">
    <property type="term" value="P:protein import into peroxisome matrix"/>
    <property type="evidence" value="ECO:0007669"/>
    <property type="project" value="EnsemblPlants"/>
</dbReference>
<dbReference type="FunFam" id="3.10.330.10:FF:000006">
    <property type="entry name" value="Peroxisome biogenesis factor 1"/>
    <property type="match status" value="1"/>
</dbReference>
<dbReference type="Gene3D" id="3.40.50.300">
    <property type="entry name" value="P-loop containing nucleotide triphosphate hydrolases"/>
    <property type="match status" value="2"/>
</dbReference>
<dbReference type="InterPro" id="IPR003959">
    <property type="entry name" value="ATPase_AAA_core"/>
</dbReference>
<dbReference type="Gramene" id="LPERR08G20060.1">
    <property type="protein sequence ID" value="LPERR08G20060.1"/>
    <property type="gene ID" value="LPERR08G20060"/>
</dbReference>
<dbReference type="SUPFAM" id="SSF54585">
    <property type="entry name" value="Cdc48 domain 2-like"/>
    <property type="match status" value="1"/>
</dbReference>
<dbReference type="FunFam" id="3.40.50.300:FF:000149">
    <property type="entry name" value="Nuclear valosin-containing protein-like"/>
    <property type="match status" value="1"/>
</dbReference>
<evidence type="ECO:0000256" key="6">
    <source>
        <dbReference type="ARBA" id="ARBA00022801"/>
    </source>
</evidence>
<protein>
    <recommendedName>
        <fullName evidence="11">Peroxisomal ATPase PEX1</fullName>
    </recommendedName>
    <alternativeName>
        <fullName evidence="10">Peroxin-1</fullName>
    </alternativeName>
</protein>
<dbReference type="FunFam" id="3.40.50.300:FF:001620">
    <property type="entry name" value="Peroxisome biogenesis protein 1"/>
    <property type="match status" value="1"/>
</dbReference>
<dbReference type="GO" id="GO:0005829">
    <property type="term" value="C:cytosol"/>
    <property type="evidence" value="ECO:0007669"/>
    <property type="project" value="TreeGrafter"/>
</dbReference>
<dbReference type="eggNOG" id="KOG0735">
    <property type="taxonomic scope" value="Eukaryota"/>
</dbReference>
<dbReference type="GO" id="GO:0016887">
    <property type="term" value="F:ATP hydrolysis activity"/>
    <property type="evidence" value="ECO:0007669"/>
    <property type="project" value="InterPro"/>
</dbReference>
<dbReference type="EnsemblPlants" id="LPERR08G20060.1">
    <property type="protein sequence ID" value="LPERR08G20060.1"/>
    <property type="gene ID" value="LPERR08G20060"/>
</dbReference>
<keyword evidence="4" id="KW-0962">Peroxisome biogenesis</keyword>
<dbReference type="SMART" id="SM00382">
    <property type="entry name" value="AAA"/>
    <property type="match status" value="2"/>
</dbReference>